<dbReference type="RefSeq" id="WP_151122460.1">
    <property type="nucleotide sequence ID" value="NZ_CP088081.1"/>
</dbReference>
<dbReference type="PROSITE" id="PS51318">
    <property type="entry name" value="TAT"/>
    <property type="match status" value="1"/>
</dbReference>
<dbReference type="InterPro" id="IPR002410">
    <property type="entry name" value="Peptidase_S33"/>
</dbReference>
<feature type="chain" id="PRO_5024933305" evidence="4">
    <location>
        <begin position="50"/>
        <end position="367"/>
    </location>
</feature>
<feature type="region of interest" description="Disordered" evidence="3">
    <location>
        <begin position="1"/>
        <end position="23"/>
    </location>
</feature>
<dbReference type="GO" id="GO:0016020">
    <property type="term" value="C:membrane"/>
    <property type="evidence" value="ECO:0007669"/>
    <property type="project" value="TreeGrafter"/>
</dbReference>
<comment type="caution">
    <text evidence="6">The sequence shown here is derived from an EMBL/GenBank/DDBJ whole genome shotgun (WGS) entry which is preliminary data.</text>
</comment>
<dbReference type="AlphaFoldDB" id="A0A643FJB8"/>
<gene>
    <name evidence="6" type="ORF">F7Q92_03125</name>
</gene>
<keyword evidence="4" id="KW-0732">Signal</keyword>
<feature type="signal peptide" evidence="4">
    <location>
        <begin position="1"/>
        <end position="49"/>
    </location>
</feature>
<feature type="compositionally biased region" description="Low complexity" evidence="3">
    <location>
        <begin position="1"/>
        <end position="12"/>
    </location>
</feature>
<evidence type="ECO:0000313" key="7">
    <source>
        <dbReference type="Proteomes" id="UP000430120"/>
    </source>
</evidence>
<evidence type="ECO:0000256" key="4">
    <source>
        <dbReference type="SAM" id="SignalP"/>
    </source>
</evidence>
<comment type="similarity">
    <text evidence="1">Belongs to the peptidase S33 family.</text>
</comment>
<evidence type="ECO:0000259" key="5">
    <source>
        <dbReference type="Pfam" id="PF00561"/>
    </source>
</evidence>
<feature type="domain" description="AB hydrolase-1" evidence="5">
    <location>
        <begin position="95"/>
        <end position="347"/>
    </location>
</feature>
<evidence type="ECO:0000256" key="2">
    <source>
        <dbReference type="ARBA" id="ARBA00022801"/>
    </source>
</evidence>
<dbReference type="InterPro" id="IPR000073">
    <property type="entry name" value="AB_hydrolase_1"/>
</dbReference>
<dbReference type="InterPro" id="IPR005945">
    <property type="entry name" value="Pro_imino_pep"/>
</dbReference>
<keyword evidence="2 6" id="KW-0378">Hydrolase</keyword>
<dbReference type="SUPFAM" id="SSF53474">
    <property type="entry name" value="alpha/beta-Hydrolases"/>
    <property type="match status" value="1"/>
</dbReference>
<name>A0A643FJB8_IDEDE</name>
<dbReference type="InterPro" id="IPR006311">
    <property type="entry name" value="TAT_signal"/>
</dbReference>
<dbReference type="NCBIfam" id="TIGR01250">
    <property type="entry name" value="pro_imino_pep_2"/>
    <property type="match status" value="1"/>
</dbReference>
<accession>A0A643FJB8</accession>
<evidence type="ECO:0000256" key="3">
    <source>
        <dbReference type="SAM" id="MobiDB-lite"/>
    </source>
</evidence>
<reference evidence="6 7" key="1">
    <citation type="submission" date="2019-09" db="EMBL/GenBank/DDBJ databases">
        <title>Draft genome sequences of 48 bacterial type strains from the CCUG.</title>
        <authorList>
            <person name="Tunovic T."/>
            <person name="Pineiro-Iglesias B."/>
            <person name="Unosson C."/>
            <person name="Inganas E."/>
            <person name="Ohlen M."/>
            <person name="Cardew S."/>
            <person name="Jensie-Markopoulos S."/>
            <person name="Salva-Serra F."/>
            <person name="Jaen-Luchoro D."/>
            <person name="Karlsson R."/>
            <person name="Svensson-Stadler L."/>
            <person name="Chun J."/>
            <person name="Moore E."/>
        </authorList>
    </citation>
    <scope>NUCLEOTIDE SEQUENCE [LARGE SCALE GENOMIC DNA]</scope>
    <source>
        <strain evidence="6 7">CCUG 30977</strain>
    </source>
</reference>
<dbReference type="PANTHER" id="PTHR43798">
    <property type="entry name" value="MONOACYLGLYCEROL LIPASE"/>
    <property type="match status" value="1"/>
</dbReference>
<sequence length="367" mass="40321">MSSLPLPASSAPDTAGAPQPTDPTRRLCLGALAASAATAALAVAPSAQAAQAAKPATPAAPAIQTGGVQMVPIQTPKGRFRVWTKRVGHHPRIRLLLLHGGPGATHEYFEAFESFLPQAGIEFIYYDQLGSAYSDQPDDPSLVELPRYVDEVEQVRQALGLGPKDFYLLGHSWGGILALEYALAHPQQLKGLVISNMVASIPEYNRYAHEVLMPAMDPAALKQILALEQAGRFEDPQYEALLMQHYYVQHVLRLPADQWPEPVLRSFSHLNRKIYVPMQGPSEMGASGKLERWDRIADLPKIQVPTLAIGAQHDTMEPAQMRLIAQRVRRGRYLHCPQGAHMAMYDDQATYMAGLIRFLKDVDAGRA</sequence>
<dbReference type="GO" id="GO:0008233">
    <property type="term" value="F:peptidase activity"/>
    <property type="evidence" value="ECO:0007669"/>
    <property type="project" value="InterPro"/>
</dbReference>
<dbReference type="EMBL" id="VZPB01000005">
    <property type="protein sequence ID" value="KAB0584519.1"/>
    <property type="molecule type" value="Genomic_DNA"/>
</dbReference>
<dbReference type="OrthoDB" id="9793083at2"/>
<dbReference type="Gene3D" id="3.40.50.1820">
    <property type="entry name" value="alpha/beta hydrolase"/>
    <property type="match status" value="1"/>
</dbReference>
<evidence type="ECO:0000313" key="6">
    <source>
        <dbReference type="EMBL" id="KAB0584519.1"/>
    </source>
</evidence>
<dbReference type="Pfam" id="PF00561">
    <property type="entry name" value="Abhydrolase_1"/>
    <property type="match status" value="1"/>
</dbReference>
<organism evidence="6 7">
    <name type="scientific">Ideonella dechloratans</name>
    <dbReference type="NCBI Taxonomy" id="36863"/>
    <lineage>
        <taxon>Bacteria</taxon>
        <taxon>Pseudomonadati</taxon>
        <taxon>Pseudomonadota</taxon>
        <taxon>Betaproteobacteria</taxon>
        <taxon>Burkholderiales</taxon>
        <taxon>Sphaerotilaceae</taxon>
        <taxon>Ideonella</taxon>
    </lineage>
</organism>
<dbReference type="PRINTS" id="PR00793">
    <property type="entry name" value="PROAMNOPTASE"/>
</dbReference>
<protein>
    <submittedName>
        <fullName evidence="6">Alpha/beta fold hydrolase</fullName>
    </submittedName>
</protein>
<dbReference type="InterPro" id="IPR050266">
    <property type="entry name" value="AB_hydrolase_sf"/>
</dbReference>
<dbReference type="PANTHER" id="PTHR43798:SF33">
    <property type="entry name" value="HYDROLASE, PUTATIVE (AFU_ORTHOLOGUE AFUA_2G14860)-RELATED"/>
    <property type="match status" value="1"/>
</dbReference>
<dbReference type="PRINTS" id="PR00111">
    <property type="entry name" value="ABHYDROLASE"/>
</dbReference>
<dbReference type="Proteomes" id="UP000430120">
    <property type="component" value="Unassembled WGS sequence"/>
</dbReference>
<evidence type="ECO:0000256" key="1">
    <source>
        <dbReference type="ARBA" id="ARBA00010088"/>
    </source>
</evidence>
<dbReference type="InterPro" id="IPR029058">
    <property type="entry name" value="AB_hydrolase_fold"/>
</dbReference>
<dbReference type="GO" id="GO:0006508">
    <property type="term" value="P:proteolysis"/>
    <property type="evidence" value="ECO:0007669"/>
    <property type="project" value="InterPro"/>
</dbReference>
<proteinExistence type="inferred from homology"/>
<keyword evidence="7" id="KW-1185">Reference proteome</keyword>